<dbReference type="CDD" id="cd01948">
    <property type="entry name" value="EAL"/>
    <property type="match status" value="1"/>
</dbReference>
<dbReference type="Pfam" id="PF08448">
    <property type="entry name" value="PAS_4"/>
    <property type="match status" value="1"/>
</dbReference>
<reference evidence="5 6" key="1">
    <citation type="submission" date="2018-05" db="EMBL/GenBank/DDBJ databases">
        <title>complete genome sequence of Aquabacterium olei NBRC 110486.</title>
        <authorList>
            <person name="Tang B."/>
            <person name="Chang J."/>
            <person name="Zhang L."/>
            <person name="Yang H."/>
        </authorList>
    </citation>
    <scope>NUCLEOTIDE SEQUENCE [LARGE SCALE GENOMIC DNA]</scope>
    <source>
        <strain evidence="5 6">NBRC 110486</strain>
        <plasmid evidence="6">Plasmid ptb101</plasmid>
    </source>
</reference>
<dbReference type="GO" id="GO:0003824">
    <property type="term" value="F:catalytic activity"/>
    <property type="evidence" value="ECO:0007669"/>
    <property type="project" value="UniProtKB-ARBA"/>
</dbReference>
<protein>
    <submittedName>
        <fullName evidence="5">GGDEF domain-containing protein</fullName>
    </submittedName>
</protein>
<dbReference type="Pfam" id="PF00563">
    <property type="entry name" value="EAL"/>
    <property type="match status" value="1"/>
</dbReference>
<feature type="transmembrane region" description="Helical" evidence="1">
    <location>
        <begin position="51"/>
        <end position="73"/>
    </location>
</feature>
<accession>A0A2U8FXJ5</accession>
<dbReference type="SMART" id="SM00052">
    <property type="entry name" value="EAL"/>
    <property type="match status" value="1"/>
</dbReference>
<dbReference type="SUPFAM" id="SSF55785">
    <property type="entry name" value="PYP-like sensor domain (PAS domain)"/>
    <property type="match status" value="2"/>
</dbReference>
<feature type="domain" description="GGDEF" evidence="4">
    <location>
        <begin position="561"/>
        <end position="699"/>
    </location>
</feature>
<dbReference type="InterPro" id="IPR035919">
    <property type="entry name" value="EAL_sf"/>
</dbReference>
<feature type="transmembrane region" description="Helical" evidence="1">
    <location>
        <begin position="20"/>
        <end position="39"/>
    </location>
</feature>
<sequence length="954" mass="104712">MWLLMLDFEHRGGRFARAAIVLGLAAGSLLIVLTTGTPLPWPTPAGIEPAAVHLLLDLLCVVVASLTVATAWHAVGRERTTTGRLVLSGFTVVAGVHLVHAISQAGLAPWSASDVMVSGFFWLSTGAAQVLTIGAATLRVQTGAGRMTWFTAGLVTLLAFIGTGLVIGRAGPHPSHAEAVVVALGWALGVLNGMTAAWNWSHYQRTRETRYLWFAAACAVAALGELARLTVDASEVPLLAHLYRLVGYAFIYRGTFTASVEAPYAQLELSEATVKRQQDQLNTLLRNVPVGLAQLDRQLRYRYVNPVLASHLHTTPGDLAGTHWRNYLPASWQHPVGAHLHETLEGKRTEFEFEYQSEHGDTRHANAIMVPERNAHGEIEGVLAIFTDHTERERARRQLAESMREVTELKSALDAHAIVAVTDARGVITRVNDKFCIISKYRRSELLGSTHRLINSGHHPQSFFDTLWKTISSGMVWTGEICNRAKDGSLYWVYTTIVPFVGEEGIPVQYISIRADITERKRAEQEAQHMALYDVVTDLPNRRLMGERLREALTSSTRSDQYGALMLLDLDNFKQINDTLGHDQGDTLLRMVGERLQFSVRQADTVARMGGDEFVVILSDLGRGMQTALAAVQAISEKIRLSLSEPYDLDGAALDVTSSLGAVLFQGEDEREDKLLKRADMALYRAKAQGRNRLSVFDPGLESAILAQASLLQDLRQALPRRELVLHAQPIVDETGAVRSQEILLRWAHPTRGLVSPGEFIALAEQHGLILDIGNWVLRRTCAWLAACGRDPARSAWTAAINVSVRQLRDPGFVDAVLRALAETGAPAHRLRLELTESMLLTEVDETIAKMSRLREAGVRFALDDFGTGYSSLSYLRRLPLDELKIDRSFIADVAGEGNDGVIARTIISLANSLGLSAVAEGVETAEQFEALKALGCHAFQGYHFGRPLPLADL</sequence>
<dbReference type="NCBIfam" id="TIGR00229">
    <property type="entry name" value="sensory_box"/>
    <property type="match status" value="2"/>
</dbReference>
<dbReference type="SMART" id="SM00267">
    <property type="entry name" value="GGDEF"/>
    <property type="match status" value="1"/>
</dbReference>
<dbReference type="PROSITE" id="PS50883">
    <property type="entry name" value="EAL"/>
    <property type="match status" value="1"/>
</dbReference>
<keyword evidence="1" id="KW-1133">Transmembrane helix</keyword>
<dbReference type="SUPFAM" id="SSF141868">
    <property type="entry name" value="EAL domain-like"/>
    <property type="match status" value="1"/>
</dbReference>
<dbReference type="InterPro" id="IPR001610">
    <property type="entry name" value="PAC"/>
</dbReference>
<dbReference type="InterPro" id="IPR033425">
    <property type="entry name" value="MASE3"/>
</dbReference>
<dbReference type="CDD" id="cd01949">
    <property type="entry name" value="GGDEF"/>
    <property type="match status" value="1"/>
</dbReference>
<dbReference type="AlphaFoldDB" id="A0A2U8FXJ5"/>
<keyword evidence="1" id="KW-0812">Transmembrane</keyword>
<evidence type="ECO:0000259" key="2">
    <source>
        <dbReference type="PROSITE" id="PS50113"/>
    </source>
</evidence>
<dbReference type="KEGG" id="aon:DEH84_18205"/>
<dbReference type="Pfam" id="PF13426">
    <property type="entry name" value="PAS_9"/>
    <property type="match status" value="1"/>
</dbReference>
<dbReference type="SMART" id="SM00091">
    <property type="entry name" value="PAS"/>
    <property type="match status" value="2"/>
</dbReference>
<dbReference type="SUPFAM" id="SSF55073">
    <property type="entry name" value="Nucleotide cyclase"/>
    <property type="match status" value="1"/>
</dbReference>
<dbReference type="PANTHER" id="PTHR44757:SF2">
    <property type="entry name" value="BIOFILM ARCHITECTURE MAINTENANCE PROTEIN MBAA"/>
    <property type="match status" value="1"/>
</dbReference>
<feature type="transmembrane region" description="Helical" evidence="1">
    <location>
        <begin position="211"/>
        <end position="231"/>
    </location>
</feature>
<keyword evidence="5" id="KW-0614">Plasmid</keyword>
<name>A0A2U8FXJ5_9BURK</name>
<feature type="transmembrane region" description="Helical" evidence="1">
    <location>
        <begin position="119"/>
        <end position="140"/>
    </location>
</feature>
<dbReference type="InterPro" id="IPR035965">
    <property type="entry name" value="PAS-like_dom_sf"/>
</dbReference>
<proteinExistence type="predicted"/>
<dbReference type="InterPro" id="IPR000014">
    <property type="entry name" value="PAS"/>
</dbReference>
<dbReference type="NCBIfam" id="TIGR00254">
    <property type="entry name" value="GGDEF"/>
    <property type="match status" value="1"/>
</dbReference>
<dbReference type="SMART" id="SM00086">
    <property type="entry name" value="PAC"/>
    <property type="match status" value="2"/>
</dbReference>
<feature type="transmembrane region" description="Helical" evidence="1">
    <location>
        <begin position="179"/>
        <end position="199"/>
    </location>
</feature>
<dbReference type="Pfam" id="PF17159">
    <property type="entry name" value="MASE3"/>
    <property type="match status" value="1"/>
</dbReference>
<dbReference type="PROSITE" id="PS50887">
    <property type="entry name" value="GGDEF"/>
    <property type="match status" value="1"/>
</dbReference>
<keyword evidence="1" id="KW-0472">Membrane</keyword>
<feature type="transmembrane region" description="Helical" evidence="1">
    <location>
        <begin position="85"/>
        <end position="107"/>
    </location>
</feature>
<dbReference type="PANTHER" id="PTHR44757">
    <property type="entry name" value="DIGUANYLATE CYCLASE DGCP"/>
    <property type="match status" value="1"/>
</dbReference>
<dbReference type="Gene3D" id="3.20.20.450">
    <property type="entry name" value="EAL domain"/>
    <property type="match status" value="1"/>
</dbReference>
<evidence type="ECO:0000259" key="4">
    <source>
        <dbReference type="PROSITE" id="PS50887"/>
    </source>
</evidence>
<evidence type="ECO:0000313" key="6">
    <source>
        <dbReference type="Proteomes" id="UP000244892"/>
    </source>
</evidence>
<evidence type="ECO:0000259" key="3">
    <source>
        <dbReference type="PROSITE" id="PS50883"/>
    </source>
</evidence>
<keyword evidence="6" id="KW-1185">Reference proteome</keyword>
<dbReference type="Gene3D" id="3.30.70.270">
    <property type="match status" value="1"/>
</dbReference>
<dbReference type="Gene3D" id="3.30.450.20">
    <property type="entry name" value="PAS domain"/>
    <property type="match status" value="2"/>
</dbReference>
<dbReference type="InterPro" id="IPR052155">
    <property type="entry name" value="Biofilm_reg_signaling"/>
</dbReference>
<feature type="domain" description="PAC" evidence="2">
    <location>
        <begin position="477"/>
        <end position="529"/>
    </location>
</feature>
<evidence type="ECO:0000256" key="1">
    <source>
        <dbReference type="SAM" id="Phobius"/>
    </source>
</evidence>
<dbReference type="FunFam" id="3.30.70.270:FF:000001">
    <property type="entry name" value="Diguanylate cyclase domain protein"/>
    <property type="match status" value="1"/>
</dbReference>
<dbReference type="InterPro" id="IPR043128">
    <property type="entry name" value="Rev_trsase/Diguanyl_cyclase"/>
</dbReference>
<dbReference type="CDD" id="cd00130">
    <property type="entry name" value="PAS"/>
    <property type="match status" value="2"/>
</dbReference>
<evidence type="ECO:0000313" key="5">
    <source>
        <dbReference type="EMBL" id="AWI55518.1"/>
    </source>
</evidence>
<dbReference type="Proteomes" id="UP000244892">
    <property type="component" value="Plasmid pTB101"/>
</dbReference>
<dbReference type="InterPro" id="IPR000160">
    <property type="entry name" value="GGDEF_dom"/>
</dbReference>
<feature type="transmembrane region" description="Helical" evidence="1">
    <location>
        <begin position="147"/>
        <end position="167"/>
    </location>
</feature>
<dbReference type="InterPro" id="IPR000700">
    <property type="entry name" value="PAS-assoc_C"/>
</dbReference>
<feature type="domain" description="EAL" evidence="3">
    <location>
        <begin position="708"/>
        <end position="954"/>
    </location>
</feature>
<dbReference type="InterPro" id="IPR029787">
    <property type="entry name" value="Nucleotide_cyclase"/>
</dbReference>
<dbReference type="InterPro" id="IPR001633">
    <property type="entry name" value="EAL_dom"/>
</dbReference>
<dbReference type="EMBL" id="CP029211">
    <property type="protein sequence ID" value="AWI55518.1"/>
    <property type="molecule type" value="Genomic_DNA"/>
</dbReference>
<dbReference type="InterPro" id="IPR013656">
    <property type="entry name" value="PAS_4"/>
</dbReference>
<feature type="domain" description="PAC" evidence="2">
    <location>
        <begin position="349"/>
        <end position="401"/>
    </location>
</feature>
<gene>
    <name evidence="5" type="ORF">DEH84_18205</name>
</gene>
<dbReference type="Pfam" id="PF00990">
    <property type="entry name" value="GGDEF"/>
    <property type="match status" value="1"/>
</dbReference>
<dbReference type="PROSITE" id="PS50113">
    <property type="entry name" value="PAC"/>
    <property type="match status" value="2"/>
</dbReference>
<geneLocation type="plasmid" evidence="6">
    <name>ptb101</name>
</geneLocation>
<organism evidence="5 6">
    <name type="scientific">Aquabacterium olei</name>
    <dbReference type="NCBI Taxonomy" id="1296669"/>
    <lineage>
        <taxon>Bacteria</taxon>
        <taxon>Pseudomonadati</taxon>
        <taxon>Pseudomonadota</taxon>
        <taxon>Betaproteobacteria</taxon>
        <taxon>Burkholderiales</taxon>
        <taxon>Aquabacterium</taxon>
    </lineage>
</organism>